<dbReference type="InterPro" id="IPR051948">
    <property type="entry name" value="Hsp70_co-chaperone_J-domain"/>
</dbReference>
<protein>
    <submittedName>
        <fullName evidence="3">Heat shock protein DnaJ</fullName>
    </submittedName>
</protein>
<dbReference type="VEuPathDB" id="FungiDB:BCV72DRAFT_308263"/>
<accession>A0A1X0RLW0</accession>
<organism evidence="3 4">
    <name type="scientific">Rhizopus microsporus</name>
    <dbReference type="NCBI Taxonomy" id="58291"/>
    <lineage>
        <taxon>Eukaryota</taxon>
        <taxon>Fungi</taxon>
        <taxon>Fungi incertae sedis</taxon>
        <taxon>Mucoromycota</taxon>
        <taxon>Mucoromycotina</taxon>
        <taxon>Mucoromycetes</taxon>
        <taxon>Mucorales</taxon>
        <taxon>Mucorineae</taxon>
        <taxon>Rhizopodaceae</taxon>
        <taxon>Rhizopus</taxon>
    </lineage>
</organism>
<name>A0A1X0RLW0_RHIZD</name>
<evidence type="ECO:0000256" key="1">
    <source>
        <dbReference type="ARBA" id="ARBA00023186"/>
    </source>
</evidence>
<sequence length="74" mass="8581">MEGHSSNNNLYQVLGIQKTATPEEVKKAYRKLALKYHPDKNPNSADKFKEISYAYEVLGDDQKRRVYDRYGELG</sequence>
<feature type="domain" description="J" evidence="2">
    <location>
        <begin position="9"/>
        <end position="71"/>
    </location>
</feature>
<evidence type="ECO:0000259" key="2">
    <source>
        <dbReference type="PROSITE" id="PS50076"/>
    </source>
</evidence>
<dbReference type="GO" id="GO:0036503">
    <property type="term" value="P:ERAD pathway"/>
    <property type="evidence" value="ECO:0007669"/>
    <property type="project" value="TreeGrafter"/>
</dbReference>
<dbReference type="EMBL" id="KV921576">
    <property type="protein sequence ID" value="ORE13012.1"/>
    <property type="molecule type" value="Genomic_DNA"/>
</dbReference>
<keyword evidence="1" id="KW-0143">Chaperone</keyword>
<dbReference type="InterPro" id="IPR001623">
    <property type="entry name" value="DnaJ_domain"/>
</dbReference>
<dbReference type="GO" id="GO:0051787">
    <property type="term" value="F:misfolded protein binding"/>
    <property type="evidence" value="ECO:0007669"/>
    <property type="project" value="TreeGrafter"/>
</dbReference>
<dbReference type="PROSITE" id="PS00636">
    <property type="entry name" value="DNAJ_1"/>
    <property type="match status" value="1"/>
</dbReference>
<keyword evidence="3" id="KW-0346">Stress response</keyword>
<evidence type="ECO:0000313" key="3">
    <source>
        <dbReference type="EMBL" id="ORE13012.1"/>
    </source>
</evidence>
<dbReference type="PROSITE" id="PS50076">
    <property type="entry name" value="DNAJ_2"/>
    <property type="match status" value="1"/>
</dbReference>
<feature type="non-terminal residue" evidence="3">
    <location>
        <position position="74"/>
    </location>
</feature>
<dbReference type="PANTHER" id="PTHR44360">
    <property type="entry name" value="DNAJ HOMOLOG SUBFAMILY B MEMBER 9"/>
    <property type="match status" value="1"/>
</dbReference>
<dbReference type="OMA" id="AMQEMWD"/>
<dbReference type="Gene3D" id="1.10.287.110">
    <property type="entry name" value="DnaJ domain"/>
    <property type="match status" value="1"/>
</dbReference>
<dbReference type="CDD" id="cd06257">
    <property type="entry name" value="DnaJ"/>
    <property type="match status" value="1"/>
</dbReference>
<dbReference type="InterPro" id="IPR036869">
    <property type="entry name" value="J_dom_sf"/>
</dbReference>
<dbReference type="GO" id="GO:0051087">
    <property type="term" value="F:protein-folding chaperone binding"/>
    <property type="evidence" value="ECO:0007669"/>
    <property type="project" value="TreeGrafter"/>
</dbReference>
<dbReference type="SUPFAM" id="SSF46565">
    <property type="entry name" value="Chaperone J-domain"/>
    <property type="match status" value="1"/>
</dbReference>
<reference evidence="3 4" key="1">
    <citation type="journal article" date="2016" name="Proc. Natl. Acad. Sci. U.S.A.">
        <title>Lipid metabolic changes in an early divergent fungus govern the establishment of a mutualistic symbiosis with endobacteria.</title>
        <authorList>
            <person name="Lastovetsky O.A."/>
            <person name="Gaspar M.L."/>
            <person name="Mondo S.J."/>
            <person name="LaButti K.M."/>
            <person name="Sandor L."/>
            <person name="Grigoriev I.V."/>
            <person name="Henry S.A."/>
            <person name="Pawlowska T.E."/>
        </authorList>
    </citation>
    <scope>NUCLEOTIDE SEQUENCE [LARGE SCALE GENOMIC DNA]</scope>
    <source>
        <strain evidence="3 4">ATCC 11559</strain>
    </source>
</reference>
<dbReference type="Proteomes" id="UP000242381">
    <property type="component" value="Unassembled WGS sequence"/>
</dbReference>
<evidence type="ECO:0000313" key="4">
    <source>
        <dbReference type="Proteomes" id="UP000242381"/>
    </source>
</evidence>
<proteinExistence type="predicted"/>
<dbReference type="AlphaFoldDB" id="A0A1X0RLW0"/>
<dbReference type="InterPro" id="IPR018253">
    <property type="entry name" value="DnaJ_domain_CS"/>
</dbReference>
<dbReference type="PRINTS" id="PR00625">
    <property type="entry name" value="JDOMAIN"/>
</dbReference>
<dbReference type="PANTHER" id="PTHR44360:SF1">
    <property type="entry name" value="DNAJ HOMOLOG SUBFAMILY B MEMBER 9"/>
    <property type="match status" value="1"/>
</dbReference>
<dbReference type="SMART" id="SM00271">
    <property type="entry name" value="DnaJ"/>
    <property type="match status" value="1"/>
</dbReference>
<dbReference type="GO" id="GO:0005783">
    <property type="term" value="C:endoplasmic reticulum"/>
    <property type="evidence" value="ECO:0007669"/>
    <property type="project" value="TreeGrafter"/>
</dbReference>
<dbReference type="Pfam" id="PF00226">
    <property type="entry name" value="DnaJ"/>
    <property type="match status" value="1"/>
</dbReference>
<gene>
    <name evidence="3" type="ORF">BCV71DRAFT_189995</name>
</gene>